<evidence type="ECO:0000313" key="2">
    <source>
        <dbReference type="Proteomes" id="UP000320762"/>
    </source>
</evidence>
<reference evidence="1 2" key="1">
    <citation type="journal article" date="2019" name="New Phytol.">
        <title>Comparative genomics reveals unique wood-decay strategies and fruiting body development in the Schizophyllaceae.</title>
        <authorList>
            <person name="Almasi E."/>
            <person name="Sahu N."/>
            <person name="Krizsan K."/>
            <person name="Balint B."/>
            <person name="Kovacs G.M."/>
            <person name="Kiss B."/>
            <person name="Cseklye J."/>
            <person name="Drula E."/>
            <person name="Henrissat B."/>
            <person name="Nagy I."/>
            <person name="Chovatia M."/>
            <person name="Adam C."/>
            <person name="LaButti K."/>
            <person name="Lipzen A."/>
            <person name="Riley R."/>
            <person name="Grigoriev I.V."/>
            <person name="Nagy L.G."/>
        </authorList>
    </citation>
    <scope>NUCLEOTIDE SEQUENCE [LARGE SCALE GENOMIC DNA]</scope>
    <source>
        <strain evidence="1 2">NL-1724</strain>
    </source>
</reference>
<sequence>MQNTQVLSFDEISPEEWRVLRAYDESAAIPQDATLGLGAVDSMNDPEPFPADADSYQYPHQQGSQAAWDEDYLGLNGERAISSHDNLGVNDYVPATYDDAQYSLFNTPLNEVLGGNAGLLTVSDNAYSVIAGGTTPAHHTPPFQGPLASYDPSADTGLIFDTHYQFAFPDSLALGSSSSHTLFDQVQGVFTEHGPPEVTTALPATHIQDLIPAPSVYPATSAGSEAYDGLLGSDAPPVSSRSYLADLSVQLQTTGGAARRARVQAGLKPYKRRNKKEDIDSERQAPVNVHAITSEGKELYVPSDKRTLQKWEKFATRHGMDINDVLPYIADVRTKCEFEDANHHCG</sequence>
<comment type="caution">
    <text evidence="1">The sequence shown here is derived from an EMBL/GenBank/DDBJ whole genome shotgun (WGS) entry which is preliminary data.</text>
</comment>
<name>A0A550CIT0_9AGAR</name>
<keyword evidence="2" id="KW-1185">Reference proteome</keyword>
<dbReference type="EMBL" id="VDMD01000007">
    <property type="protein sequence ID" value="TRM64646.1"/>
    <property type="molecule type" value="Genomic_DNA"/>
</dbReference>
<gene>
    <name evidence="1" type="ORF">BD626DRAFT_583102</name>
</gene>
<accession>A0A550CIT0</accession>
<protein>
    <submittedName>
        <fullName evidence="1">Uncharacterized protein</fullName>
    </submittedName>
</protein>
<evidence type="ECO:0000313" key="1">
    <source>
        <dbReference type="EMBL" id="TRM64646.1"/>
    </source>
</evidence>
<dbReference type="Proteomes" id="UP000320762">
    <property type="component" value="Unassembled WGS sequence"/>
</dbReference>
<proteinExistence type="predicted"/>
<dbReference type="AlphaFoldDB" id="A0A550CIT0"/>
<organism evidence="1 2">
    <name type="scientific">Schizophyllum amplum</name>
    <dbReference type="NCBI Taxonomy" id="97359"/>
    <lineage>
        <taxon>Eukaryota</taxon>
        <taxon>Fungi</taxon>
        <taxon>Dikarya</taxon>
        <taxon>Basidiomycota</taxon>
        <taxon>Agaricomycotina</taxon>
        <taxon>Agaricomycetes</taxon>
        <taxon>Agaricomycetidae</taxon>
        <taxon>Agaricales</taxon>
        <taxon>Schizophyllaceae</taxon>
        <taxon>Schizophyllum</taxon>
    </lineage>
</organism>